<feature type="compositionally biased region" description="Low complexity" evidence="6">
    <location>
        <begin position="563"/>
        <end position="590"/>
    </location>
</feature>
<evidence type="ECO:0000256" key="6">
    <source>
        <dbReference type="SAM" id="MobiDB-lite"/>
    </source>
</evidence>
<feature type="active site" description="Charge relay system" evidence="5">
    <location>
        <position position="210"/>
    </location>
</feature>
<evidence type="ECO:0000256" key="5">
    <source>
        <dbReference type="PROSITE-ProRule" id="PRU01240"/>
    </source>
</evidence>
<dbReference type="GO" id="GO:0006508">
    <property type="term" value="P:proteolysis"/>
    <property type="evidence" value="ECO:0007669"/>
    <property type="project" value="UniProtKB-KW"/>
</dbReference>
<evidence type="ECO:0000256" key="2">
    <source>
        <dbReference type="ARBA" id="ARBA00022670"/>
    </source>
</evidence>
<dbReference type="SUPFAM" id="SSF52743">
    <property type="entry name" value="Subtilisin-like"/>
    <property type="match status" value="1"/>
</dbReference>
<protein>
    <submittedName>
        <fullName evidence="10">Peptidase S8 and S53, subtilisin, kexin, sedolisin</fullName>
    </submittedName>
</protein>
<dbReference type="RefSeq" id="WP_011630120.1">
    <property type="nucleotide sequence ID" value="NC_008340.1"/>
</dbReference>
<feature type="signal peptide" evidence="7">
    <location>
        <begin position="1"/>
        <end position="26"/>
    </location>
</feature>
<evidence type="ECO:0000313" key="11">
    <source>
        <dbReference type="Proteomes" id="UP000001962"/>
    </source>
</evidence>
<keyword evidence="2 5" id="KW-0645">Protease</keyword>
<name>Q0A610_ALKEH</name>
<dbReference type="Pfam" id="PF22148">
    <property type="entry name" value="Fervidolysin_NPro-like"/>
    <property type="match status" value="1"/>
</dbReference>
<dbReference type="InterPro" id="IPR015500">
    <property type="entry name" value="Peptidase_S8_subtilisin-rel"/>
</dbReference>
<sequence length="680" mass="71740">MKMRLFTAWMAAALVAALLLPPLLSGGLEPPEDDRRVAALSAERLAALPASARTLIETVRDNPDCCVPGELLIRPAGDAAETEPRMRAAHALVGANVVRRFRTGNAEHVRLPSWMSLEEAIAAYAEDPAVAYVEPNYRVYAAQLDPEPEFYDQQWNLPAIDVPQAWDLTTGDPAVRLGQVDTEIDTAHPDLQQNVAGTGSQFDDSQPEDHGTHVAGVIAAEGEGVAGVNLQVSLYSHAALEVAGPNRVEGSFADVIAAVEALVDEGVRVINASFGTDESPLRDDGEDDTLKAALRAAGEQGVLVVAAAGNAGEENDTESDEPTGFWPASYRLDNIISVAASDEDDERASFSNFGETDVHLAAPGVDILSAVVDRPDRPDPYEFRSGTSMAVPHVVGIAGLVLAQHGVDTPYQAVRERLLMSARLNASPDWEGLTATGGIVNAYDALTVDLAGLPPFAPSRLRINPLPDTSELELTWLNNSYQLDALALEHCEGDGCDDADADFQATGGVTLESGDQEAVVSPALDEGETITYRVCAERASVRACSGSASYVATSDDNGDNGNDDNGNGNDDNGNGNDDNGNGDNGAPDGDNGTGGGGGGGGCFIATAAWGSEWDAPVATLRQFRDEALLTSRAGQELVSLYYHFSPAIADRIAEDEELRARVRQWLAPFAAVAEQAVEAE</sequence>
<dbReference type="Pfam" id="PF00082">
    <property type="entry name" value="Peptidase_S8"/>
    <property type="match status" value="1"/>
</dbReference>
<evidence type="ECO:0000256" key="1">
    <source>
        <dbReference type="ARBA" id="ARBA00011073"/>
    </source>
</evidence>
<keyword evidence="11" id="KW-1185">Reference proteome</keyword>
<proteinExistence type="inferred from homology"/>
<evidence type="ECO:0000256" key="4">
    <source>
        <dbReference type="ARBA" id="ARBA00022825"/>
    </source>
</evidence>
<dbReference type="KEGG" id="aeh:Mlg_2387"/>
<gene>
    <name evidence="10" type="ordered locus">Mlg_2387</name>
</gene>
<dbReference type="PROSITE" id="PS51892">
    <property type="entry name" value="SUBTILASE"/>
    <property type="match status" value="1"/>
</dbReference>
<keyword evidence="4 5" id="KW-0720">Serine protease</keyword>
<dbReference type="eggNOG" id="COG1404">
    <property type="taxonomic scope" value="Bacteria"/>
</dbReference>
<feature type="region of interest" description="Disordered" evidence="6">
    <location>
        <begin position="550"/>
        <end position="597"/>
    </location>
</feature>
<accession>Q0A610</accession>
<feature type="active site" description="Charge relay system" evidence="5">
    <location>
        <position position="181"/>
    </location>
</feature>
<dbReference type="NCBIfam" id="NF041770">
    <property type="entry name" value="CFI_box_CTERM"/>
    <property type="match status" value="1"/>
</dbReference>
<feature type="active site" description="Charge relay system" evidence="5">
    <location>
        <position position="388"/>
    </location>
</feature>
<dbReference type="PANTHER" id="PTHR43806:SF11">
    <property type="entry name" value="CEREVISIN-RELATED"/>
    <property type="match status" value="1"/>
</dbReference>
<feature type="domain" description="Peptidase S8/S53" evidence="8">
    <location>
        <begin position="176"/>
        <end position="423"/>
    </location>
</feature>
<dbReference type="Proteomes" id="UP000001962">
    <property type="component" value="Chromosome"/>
</dbReference>
<evidence type="ECO:0000256" key="3">
    <source>
        <dbReference type="ARBA" id="ARBA00022801"/>
    </source>
</evidence>
<dbReference type="PRINTS" id="PR00723">
    <property type="entry name" value="SUBTILISIN"/>
</dbReference>
<dbReference type="EMBL" id="CP000453">
    <property type="protein sequence ID" value="ABI57727.1"/>
    <property type="molecule type" value="Genomic_DNA"/>
</dbReference>
<dbReference type="InterPro" id="IPR054399">
    <property type="entry name" value="Fervidolysin-like_N_prodom"/>
</dbReference>
<evidence type="ECO:0000256" key="7">
    <source>
        <dbReference type="SAM" id="SignalP"/>
    </source>
</evidence>
<dbReference type="InterPro" id="IPR050131">
    <property type="entry name" value="Peptidase_S8_subtilisin-like"/>
</dbReference>
<dbReference type="PROSITE" id="PS00138">
    <property type="entry name" value="SUBTILASE_SER"/>
    <property type="match status" value="1"/>
</dbReference>
<evidence type="ECO:0000313" key="10">
    <source>
        <dbReference type="EMBL" id="ABI57727.1"/>
    </source>
</evidence>
<dbReference type="PANTHER" id="PTHR43806">
    <property type="entry name" value="PEPTIDASE S8"/>
    <property type="match status" value="1"/>
</dbReference>
<feature type="domain" description="Fervidolysin-like N-terminal prodomain" evidence="9">
    <location>
        <begin position="82"/>
        <end position="136"/>
    </location>
</feature>
<reference evidence="11" key="1">
    <citation type="submission" date="2006-08" db="EMBL/GenBank/DDBJ databases">
        <title>Complete sequence of Alkalilimnicola ehrilichei MLHE-1.</title>
        <authorList>
            <person name="Copeland A."/>
            <person name="Lucas S."/>
            <person name="Lapidus A."/>
            <person name="Barry K."/>
            <person name="Detter J.C."/>
            <person name="Glavina del Rio T."/>
            <person name="Hammon N."/>
            <person name="Israni S."/>
            <person name="Dalin E."/>
            <person name="Tice H."/>
            <person name="Pitluck S."/>
            <person name="Sims D."/>
            <person name="Brettin T."/>
            <person name="Bruce D."/>
            <person name="Han C."/>
            <person name="Tapia R."/>
            <person name="Gilna P."/>
            <person name="Schmutz J."/>
            <person name="Larimer F."/>
            <person name="Land M."/>
            <person name="Hauser L."/>
            <person name="Kyrpides N."/>
            <person name="Mikhailova N."/>
            <person name="Oremland R.S."/>
            <person name="Hoeft S.E."/>
            <person name="Switzer-Blum J."/>
            <person name="Kulp T."/>
            <person name="King G."/>
            <person name="Tabita R."/>
            <person name="Witte B."/>
            <person name="Santini J.M."/>
            <person name="Basu P."/>
            <person name="Hollibaugh J.T."/>
            <person name="Xie G."/>
            <person name="Stolz J.F."/>
            <person name="Richardson P."/>
        </authorList>
    </citation>
    <scope>NUCLEOTIDE SEQUENCE [LARGE SCALE GENOMIC DNA]</scope>
    <source>
        <strain evidence="11">ATCC BAA-1101 / DSM 17681 / MLHE-1</strain>
    </source>
</reference>
<organism evidence="10 11">
    <name type="scientific">Alkalilimnicola ehrlichii (strain ATCC BAA-1101 / DSM 17681 / MLHE-1)</name>
    <dbReference type="NCBI Taxonomy" id="187272"/>
    <lineage>
        <taxon>Bacteria</taxon>
        <taxon>Pseudomonadati</taxon>
        <taxon>Pseudomonadota</taxon>
        <taxon>Gammaproteobacteria</taxon>
        <taxon>Chromatiales</taxon>
        <taxon>Ectothiorhodospiraceae</taxon>
        <taxon>Alkalilimnicola</taxon>
    </lineage>
</organism>
<keyword evidence="3 5" id="KW-0378">Hydrolase</keyword>
<dbReference type="InterPro" id="IPR000209">
    <property type="entry name" value="Peptidase_S8/S53_dom"/>
</dbReference>
<evidence type="ECO:0000259" key="9">
    <source>
        <dbReference type="Pfam" id="PF22148"/>
    </source>
</evidence>
<dbReference type="OrthoDB" id="9790784at2"/>
<dbReference type="InterPro" id="IPR023828">
    <property type="entry name" value="Peptidase_S8_Ser-AS"/>
</dbReference>
<dbReference type="GO" id="GO:0004252">
    <property type="term" value="F:serine-type endopeptidase activity"/>
    <property type="evidence" value="ECO:0007669"/>
    <property type="project" value="UniProtKB-UniRule"/>
</dbReference>
<dbReference type="AlphaFoldDB" id="Q0A610"/>
<dbReference type="PROSITE" id="PS00137">
    <property type="entry name" value="SUBTILASE_HIS"/>
    <property type="match status" value="1"/>
</dbReference>
<keyword evidence="7" id="KW-0732">Signal</keyword>
<evidence type="ECO:0000259" key="8">
    <source>
        <dbReference type="Pfam" id="PF00082"/>
    </source>
</evidence>
<dbReference type="InterPro" id="IPR022398">
    <property type="entry name" value="Peptidase_S8_His-AS"/>
</dbReference>
<dbReference type="InterPro" id="IPR049886">
    <property type="entry name" value="CFI_box_CTERM_dom"/>
</dbReference>
<comment type="similarity">
    <text evidence="1 5">Belongs to the peptidase S8 family.</text>
</comment>
<feature type="chain" id="PRO_5004167892" evidence="7">
    <location>
        <begin position="27"/>
        <end position="680"/>
    </location>
</feature>
<dbReference type="HOGENOM" id="CLU_404222_0_0_6"/>
<dbReference type="Gene3D" id="3.40.50.200">
    <property type="entry name" value="Peptidase S8/S53 domain"/>
    <property type="match status" value="1"/>
</dbReference>
<dbReference type="InterPro" id="IPR036852">
    <property type="entry name" value="Peptidase_S8/S53_dom_sf"/>
</dbReference>